<evidence type="ECO:0000256" key="3">
    <source>
        <dbReference type="ARBA" id="ARBA00023136"/>
    </source>
</evidence>
<evidence type="ECO:0000313" key="12">
    <source>
        <dbReference type="Proteomes" id="UP000315711"/>
    </source>
</evidence>
<dbReference type="InterPro" id="IPR013587">
    <property type="entry name" value="Nitrate/nitrite_sensing"/>
</dbReference>
<evidence type="ECO:0000256" key="2">
    <source>
        <dbReference type="ARBA" id="ARBA00022475"/>
    </source>
</evidence>
<keyword evidence="2" id="KW-1003">Cell membrane</keyword>
<feature type="coiled-coil region" evidence="7">
    <location>
        <begin position="560"/>
        <end position="587"/>
    </location>
</feature>
<dbReference type="AlphaFoldDB" id="A0A562QCV3"/>
<evidence type="ECO:0000256" key="1">
    <source>
        <dbReference type="ARBA" id="ARBA00004236"/>
    </source>
</evidence>
<comment type="caution">
    <text evidence="11">The sequence shown here is derived from an EMBL/GenBank/DDBJ whole genome shotgun (WGS) entry which is preliminary data.</text>
</comment>
<reference evidence="11 12" key="1">
    <citation type="journal article" date="2015" name="Stand. Genomic Sci.">
        <title>Genomic Encyclopedia of Bacterial and Archaeal Type Strains, Phase III: the genomes of soil and plant-associated and newly described type strains.</title>
        <authorList>
            <person name="Whitman W.B."/>
            <person name="Woyke T."/>
            <person name="Klenk H.P."/>
            <person name="Zhou Y."/>
            <person name="Lilburn T.G."/>
            <person name="Beck B.J."/>
            <person name="De Vos P."/>
            <person name="Vandamme P."/>
            <person name="Eisen J.A."/>
            <person name="Garrity G."/>
            <person name="Hugenholtz P."/>
            <person name="Kyrpides N.C."/>
        </authorList>
    </citation>
    <scope>NUCLEOTIDE SEQUENCE [LARGE SCALE GENOMIC DNA]</scope>
    <source>
        <strain evidence="11 12">CGMCC 1.10116</strain>
    </source>
</reference>
<dbReference type="EMBL" id="VLKZ01000009">
    <property type="protein sequence ID" value="TWI54543.1"/>
    <property type="molecule type" value="Genomic_DNA"/>
</dbReference>
<dbReference type="CDD" id="cd11386">
    <property type="entry name" value="MCP_signal"/>
    <property type="match status" value="1"/>
</dbReference>
<keyword evidence="8" id="KW-1133">Transmembrane helix</keyword>
<evidence type="ECO:0000256" key="4">
    <source>
        <dbReference type="ARBA" id="ARBA00023224"/>
    </source>
</evidence>
<comment type="similarity">
    <text evidence="5">Belongs to the methyl-accepting chemotaxis (MCP) protein family.</text>
</comment>
<accession>A0A562QCV3</accession>
<comment type="subcellular location">
    <subcellularLocation>
        <location evidence="1">Cell membrane</location>
    </subcellularLocation>
</comment>
<protein>
    <submittedName>
        <fullName evidence="11">Methyl-accepting chemotaxis protein</fullName>
    </submittedName>
</protein>
<evidence type="ECO:0000313" key="11">
    <source>
        <dbReference type="EMBL" id="TWI54543.1"/>
    </source>
</evidence>
<dbReference type="PROSITE" id="PS50885">
    <property type="entry name" value="HAMP"/>
    <property type="match status" value="1"/>
</dbReference>
<dbReference type="PANTHER" id="PTHR32089:SF112">
    <property type="entry name" value="LYSOZYME-LIKE PROTEIN-RELATED"/>
    <property type="match status" value="1"/>
</dbReference>
<feature type="transmembrane region" description="Helical" evidence="8">
    <location>
        <begin position="21"/>
        <end position="40"/>
    </location>
</feature>
<dbReference type="OrthoDB" id="2489132at2"/>
<dbReference type="SMART" id="SM00283">
    <property type="entry name" value="MA"/>
    <property type="match status" value="1"/>
</dbReference>
<dbReference type="InterPro" id="IPR004089">
    <property type="entry name" value="MCPsignal_dom"/>
</dbReference>
<gene>
    <name evidence="11" type="ORF">IQ10_03096</name>
</gene>
<dbReference type="CDD" id="cd06225">
    <property type="entry name" value="HAMP"/>
    <property type="match status" value="1"/>
</dbReference>
<sequence length="702" mass="78870">MNQLFKPVVSLMNRLTFTWKFALIFLLFFLPLSVFTLVFINQLHERTQLSAQEKVGLEYYQEVRHIIQNAQRHRGTAALYLGGETTALGNLVELQEDIDGFIDRIDQQNASYGNPLSLGEEWQLQKNNWYFIRDNIENLELAESFELHTEFVSGLLQLNAHISENAELVLDPELHVFHLVDITINELPIVLEYMGQTRGIGSGILARGNMTEEERRQLIFLTEGIESSLQNSQRAMAMVFANNEEIRSELEALNNQAFGSIDILATTIHEEMITASEFQLEGEAYYELATTTIDQVYELLDRNILLLENTIEERIEDYTFTQYVVIAILLLVVLLLLYLFIGFSKAIHHTIKELNEATNIMANGDLTQVITIDAKDETKSIEQSLNEMRQSFQTMIMKSKDVTDSVTQSTHFLNEQSDEMAAANEQMAQAIKEVASGSETQLISARETANVMEEMSLGIQKVAETSSTVAERSLETAKDSERGNQSIEKAVKQMDLINSVVQEFSEVINSLGEKSKEIGQINATISSISSQTNLLALNAAIEASRAGEHGRGFAVVAQEVRKLSEESKRAAQQIERIISQLREETERSVFSMDEVKSEVQVGLNDVNMAGETFKNIFLSVQFISEQIQELSAVSEEMSAGSEEVAATVEEMATISSHTSNSTKDVAATSQDQLKKMEELTDSITSLNQQTIELMEQINRFKV</sequence>
<keyword evidence="4 6" id="KW-0807">Transducer</keyword>
<feature type="transmembrane region" description="Helical" evidence="8">
    <location>
        <begin position="323"/>
        <end position="343"/>
    </location>
</feature>
<keyword evidence="7" id="KW-0175">Coiled coil</keyword>
<evidence type="ECO:0000256" key="8">
    <source>
        <dbReference type="SAM" id="Phobius"/>
    </source>
</evidence>
<dbReference type="Gene3D" id="6.10.340.10">
    <property type="match status" value="1"/>
</dbReference>
<evidence type="ECO:0000256" key="7">
    <source>
        <dbReference type="SAM" id="Coils"/>
    </source>
</evidence>
<dbReference type="GO" id="GO:0005886">
    <property type="term" value="C:plasma membrane"/>
    <property type="evidence" value="ECO:0007669"/>
    <property type="project" value="UniProtKB-SubCell"/>
</dbReference>
<feature type="domain" description="HAMP" evidence="10">
    <location>
        <begin position="345"/>
        <end position="397"/>
    </location>
</feature>
<dbReference type="SMART" id="SM00304">
    <property type="entry name" value="HAMP"/>
    <property type="match status" value="1"/>
</dbReference>
<dbReference type="GO" id="GO:0007165">
    <property type="term" value="P:signal transduction"/>
    <property type="evidence" value="ECO:0007669"/>
    <property type="project" value="UniProtKB-KW"/>
</dbReference>
<dbReference type="InterPro" id="IPR003660">
    <property type="entry name" value="HAMP_dom"/>
</dbReference>
<keyword evidence="12" id="KW-1185">Reference proteome</keyword>
<dbReference type="SUPFAM" id="SSF58104">
    <property type="entry name" value="Methyl-accepting chemotaxis protein (MCP) signaling domain"/>
    <property type="match status" value="1"/>
</dbReference>
<dbReference type="Pfam" id="PF00672">
    <property type="entry name" value="HAMP"/>
    <property type="match status" value="1"/>
</dbReference>
<evidence type="ECO:0000256" key="6">
    <source>
        <dbReference type="PROSITE-ProRule" id="PRU00284"/>
    </source>
</evidence>
<dbReference type="RefSeq" id="WP_158640059.1">
    <property type="nucleotide sequence ID" value="NZ_VLKZ01000009.1"/>
</dbReference>
<keyword evidence="8" id="KW-0812">Transmembrane</keyword>
<dbReference type="Pfam" id="PF08376">
    <property type="entry name" value="NIT"/>
    <property type="match status" value="1"/>
</dbReference>
<evidence type="ECO:0000256" key="5">
    <source>
        <dbReference type="ARBA" id="ARBA00029447"/>
    </source>
</evidence>
<feature type="domain" description="Methyl-accepting transducer" evidence="9">
    <location>
        <begin position="416"/>
        <end position="652"/>
    </location>
</feature>
<proteinExistence type="inferred from homology"/>
<dbReference type="Gene3D" id="1.10.287.950">
    <property type="entry name" value="Methyl-accepting chemotaxis protein"/>
    <property type="match status" value="1"/>
</dbReference>
<organism evidence="11 12">
    <name type="scientific">Halalkalibacter nanhaiisediminis</name>
    <dbReference type="NCBI Taxonomy" id="688079"/>
    <lineage>
        <taxon>Bacteria</taxon>
        <taxon>Bacillati</taxon>
        <taxon>Bacillota</taxon>
        <taxon>Bacilli</taxon>
        <taxon>Bacillales</taxon>
        <taxon>Bacillaceae</taxon>
        <taxon>Halalkalibacter</taxon>
    </lineage>
</organism>
<keyword evidence="3 8" id="KW-0472">Membrane</keyword>
<evidence type="ECO:0000259" key="10">
    <source>
        <dbReference type="PROSITE" id="PS50885"/>
    </source>
</evidence>
<dbReference type="PROSITE" id="PS50111">
    <property type="entry name" value="CHEMOTAXIS_TRANSDUC_2"/>
    <property type="match status" value="1"/>
</dbReference>
<dbReference type="Proteomes" id="UP000315711">
    <property type="component" value="Unassembled WGS sequence"/>
</dbReference>
<evidence type="ECO:0000259" key="9">
    <source>
        <dbReference type="PROSITE" id="PS50111"/>
    </source>
</evidence>
<feature type="coiled-coil region" evidence="7">
    <location>
        <begin position="669"/>
        <end position="696"/>
    </location>
</feature>
<dbReference type="PANTHER" id="PTHR32089">
    <property type="entry name" value="METHYL-ACCEPTING CHEMOTAXIS PROTEIN MCPB"/>
    <property type="match status" value="1"/>
</dbReference>
<dbReference type="Pfam" id="PF00015">
    <property type="entry name" value="MCPsignal"/>
    <property type="match status" value="1"/>
</dbReference>
<name>A0A562QCV3_9BACI</name>